<dbReference type="KEGG" id="sata:C5746_00545"/>
<evidence type="ECO:0000313" key="1">
    <source>
        <dbReference type="EMBL" id="AXE75733.1"/>
    </source>
</evidence>
<protein>
    <submittedName>
        <fullName evidence="1">Uncharacterized protein</fullName>
    </submittedName>
</protein>
<proteinExistence type="predicted"/>
<dbReference type="GeneID" id="95524889"/>
<dbReference type="EMBL" id="CP027306">
    <property type="protein sequence ID" value="AXE82433.1"/>
    <property type="molecule type" value="Genomic_DNA"/>
</dbReference>
<name>A0A2Z5J696_STRAR</name>
<evidence type="ECO:0000313" key="2">
    <source>
        <dbReference type="EMBL" id="AXE82433.1"/>
    </source>
</evidence>
<evidence type="ECO:0000313" key="3">
    <source>
        <dbReference type="Proteomes" id="UP000252698"/>
    </source>
</evidence>
<dbReference type="RefSeq" id="WP_114242402.1">
    <property type="nucleotide sequence ID" value="NZ_CP027306.1"/>
</dbReference>
<reference evidence="1 3" key="1">
    <citation type="journal article" date="2018" name="Front. Microbiol.">
        <title>Genome Sequencing of Streptomyces atratus SCSIOZH16 and Activation Production of Nocardamine via Metabolic Engineering.</title>
        <authorList>
            <person name="Li Y."/>
            <person name="Zhang C."/>
            <person name="Liu C."/>
            <person name="Ju J."/>
            <person name="Ma J."/>
        </authorList>
    </citation>
    <scope>NUCLEOTIDE SEQUENCE [LARGE SCALE GENOMIC DNA]</scope>
    <source>
        <strain evidence="1 3">SCSIO_ZH16</strain>
    </source>
</reference>
<dbReference type="KEGG" id="sata:C5746_42690"/>
<dbReference type="Proteomes" id="UP000252698">
    <property type="component" value="Chromosome"/>
</dbReference>
<organism evidence="1 3">
    <name type="scientific">Streptomyces atratus</name>
    <dbReference type="NCBI Taxonomy" id="1893"/>
    <lineage>
        <taxon>Bacteria</taxon>
        <taxon>Bacillati</taxon>
        <taxon>Actinomycetota</taxon>
        <taxon>Actinomycetes</taxon>
        <taxon>Kitasatosporales</taxon>
        <taxon>Streptomycetaceae</taxon>
        <taxon>Streptomyces</taxon>
    </lineage>
</organism>
<dbReference type="EMBL" id="CP027306">
    <property type="protein sequence ID" value="AXE75733.1"/>
    <property type="molecule type" value="Genomic_DNA"/>
</dbReference>
<accession>A0A2Z5J696</accession>
<dbReference type="AlphaFoldDB" id="A0A2Z5J696"/>
<sequence length="265" mass="29957">MGLLHAWRIQRLVSGARVAFEQGEQTFSVSFDVDTRALSMRKIRKEVDLIVAQIEPTGWQCVRVAPFLASVNIDFIRSTEALLAVEEEPMDIDRIDPDLKERLKVRRLFLFQEPSDPRGEQKVSVRLSEGSPDGFPVGHVVSSGSMWLSYARVPRDGTFRNREFLGPQTFEEALDTVLTFARYDDLLRSSERSYSTVVGMERAEWLARHTEPAGITHLGNGRVRLTESAVAYLRNPPPGIGLFLFVTDNDKLWIDGDTYPMTPDA</sequence>
<gene>
    <name evidence="1" type="ORF">C5746_00545</name>
    <name evidence="2" type="ORF">C5746_42690</name>
</gene>